<keyword evidence="3" id="KW-1185">Reference proteome</keyword>
<dbReference type="InterPro" id="IPR004360">
    <property type="entry name" value="Glyas_Fos-R_dOase_dom"/>
</dbReference>
<feature type="domain" description="Glyoxalase/fosfomycin resistance/dioxygenase" evidence="1">
    <location>
        <begin position="1"/>
        <end position="96"/>
    </location>
</feature>
<protein>
    <submittedName>
        <fullName evidence="2">VOC family protein</fullName>
    </submittedName>
</protein>
<dbReference type="Pfam" id="PF00903">
    <property type="entry name" value="Glyoxalase"/>
    <property type="match status" value="1"/>
</dbReference>
<evidence type="ECO:0000313" key="3">
    <source>
        <dbReference type="Proteomes" id="UP001385892"/>
    </source>
</evidence>
<dbReference type="Proteomes" id="UP001385892">
    <property type="component" value="Unassembled WGS sequence"/>
</dbReference>
<proteinExistence type="predicted"/>
<gene>
    <name evidence="2" type="ORF">WKW82_35970</name>
</gene>
<organism evidence="2 3">
    <name type="scientific">Variovorax rhizosphaerae</name>
    <dbReference type="NCBI Taxonomy" id="1836200"/>
    <lineage>
        <taxon>Bacteria</taxon>
        <taxon>Pseudomonadati</taxon>
        <taxon>Pseudomonadota</taxon>
        <taxon>Betaproteobacteria</taxon>
        <taxon>Burkholderiales</taxon>
        <taxon>Comamonadaceae</taxon>
        <taxon>Variovorax</taxon>
    </lineage>
</organism>
<dbReference type="SUPFAM" id="SSF54593">
    <property type="entry name" value="Glyoxalase/Bleomycin resistance protein/Dihydroxybiphenyl dioxygenase"/>
    <property type="match status" value="1"/>
</dbReference>
<dbReference type="Gene3D" id="3.10.180.10">
    <property type="entry name" value="2,3-Dihydroxybiphenyl 1,2-Dioxygenase, domain 1"/>
    <property type="match status" value="1"/>
</dbReference>
<sequence>MQETKDFYQEILGFIPNEDGTFLFQRDNCKFDVRFRYARAESKGEKSPLFEYSIPKNFPSYCIKLKELGVAFEVVVMTKGGYFGRIIDPSGNPIEITCNEFDDEEGGDISTWSTYKRY</sequence>
<evidence type="ECO:0000259" key="1">
    <source>
        <dbReference type="Pfam" id="PF00903"/>
    </source>
</evidence>
<dbReference type="CDD" id="cd06587">
    <property type="entry name" value="VOC"/>
    <property type="match status" value="1"/>
</dbReference>
<comment type="caution">
    <text evidence="2">The sequence shown here is derived from an EMBL/GenBank/DDBJ whole genome shotgun (WGS) entry which is preliminary data.</text>
</comment>
<dbReference type="EMBL" id="JBBKZT010000031">
    <property type="protein sequence ID" value="MEJ8852074.1"/>
    <property type="molecule type" value="Genomic_DNA"/>
</dbReference>
<evidence type="ECO:0000313" key="2">
    <source>
        <dbReference type="EMBL" id="MEJ8852074.1"/>
    </source>
</evidence>
<dbReference type="InterPro" id="IPR029068">
    <property type="entry name" value="Glyas_Bleomycin-R_OHBP_Dase"/>
</dbReference>
<reference evidence="2 3" key="1">
    <citation type="submission" date="2024-03" db="EMBL/GenBank/DDBJ databases">
        <title>Novel species of the genus Variovorax.</title>
        <authorList>
            <person name="Liu Q."/>
            <person name="Xin Y.-H."/>
        </authorList>
    </citation>
    <scope>NUCLEOTIDE SEQUENCE [LARGE SCALE GENOMIC DNA]</scope>
    <source>
        <strain evidence="2 3">KACC 18900</strain>
    </source>
</reference>
<dbReference type="RefSeq" id="WP_340347935.1">
    <property type="nucleotide sequence ID" value="NZ_JBBKZT010000031.1"/>
</dbReference>
<name>A0ABU8WXF9_9BURK</name>
<accession>A0ABU8WXF9</accession>